<organism evidence="8 9">
    <name type="scientific">Cereibacter sphaeroides</name>
    <name type="common">Rhodobacter sphaeroides</name>
    <dbReference type="NCBI Taxonomy" id="1063"/>
    <lineage>
        <taxon>Bacteria</taxon>
        <taxon>Pseudomonadati</taxon>
        <taxon>Pseudomonadota</taxon>
        <taxon>Alphaproteobacteria</taxon>
        <taxon>Rhodobacterales</taxon>
        <taxon>Paracoccaceae</taxon>
        <taxon>Cereibacter</taxon>
    </lineage>
</organism>
<proteinExistence type="predicted"/>
<dbReference type="InterPro" id="IPR029044">
    <property type="entry name" value="Nucleotide-diphossugar_trans"/>
</dbReference>
<evidence type="ECO:0000256" key="6">
    <source>
        <dbReference type="SAM" id="Phobius"/>
    </source>
</evidence>
<keyword evidence="6" id="KW-0812">Transmembrane</keyword>
<accession>A0AAX1UQS2</accession>
<keyword evidence="6" id="KW-1133">Transmembrane helix</keyword>
<feature type="transmembrane region" description="Helical" evidence="6">
    <location>
        <begin position="265"/>
        <end position="284"/>
    </location>
</feature>
<keyword evidence="2" id="KW-1003">Cell membrane</keyword>
<sequence length="329" mass="35120">MTARVLIVIPTLNEAAHIAGVLDTLLPFAERHGARIVVADGGSTDGTRALVTARPEPGIVLLDNPRRLQSAAINLAVEHFGDEADWLIRIDAHSAYPADYCDVLLAEAQATGADSVVVGMKAVGSGFWQSLIAAAQNSRIGNGGSAHRVMPVGKFVDHGHHALMRIAAFREVGGYDESFSHNEDAELDLRLRSAGFRIWLTPRTRVTYFPRRSLGALVKQYFAFGKGRARNILKHRSRPGLRQAVLVALTPALLLALLAPLHWIFALPLAGWVAGCLAGGLMIVRETGSPGGLLSGFAAGAMHVAWSAGFWVQLGRHLMQGRPGTGATA</sequence>
<dbReference type="PANTHER" id="PTHR43646:SF2">
    <property type="entry name" value="GLYCOSYLTRANSFERASE 2-LIKE DOMAIN-CONTAINING PROTEIN"/>
    <property type="match status" value="1"/>
</dbReference>
<dbReference type="GO" id="GO:0016757">
    <property type="term" value="F:glycosyltransferase activity"/>
    <property type="evidence" value="ECO:0007669"/>
    <property type="project" value="UniProtKB-KW"/>
</dbReference>
<feature type="domain" description="Glycosyltransferase 2-like" evidence="7">
    <location>
        <begin position="7"/>
        <end position="172"/>
    </location>
</feature>
<name>A0AAX1UQS2_CERSP</name>
<keyword evidence="3" id="KW-0328">Glycosyltransferase</keyword>
<reference evidence="8 9" key="1">
    <citation type="submission" date="2018-08" db="EMBL/GenBank/DDBJ databases">
        <title>Draft genome sequence of Rhodobacter sphaeroides FY.</title>
        <authorList>
            <person name="Rayyan A."/>
            <person name="Meyer T.E."/>
            <person name="Kyndt J.A."/>
        </authorList>
    </citation>
    <scope>NUCLEOTIDE SEQUENCE [LARGE SCALE GENOMIC DNA]</scope>
    <source>
        <strain evidence="8 9">FY</strain>
    </source>
</reference>
<evidence type="ECO:0000256" key="1">
    <source>
        <dbReference type="ARBA" id="ARBA00004236"/>
    </source>
</evidence>
<evidence type="ECO:0000256" key="5">
    <source>
        <dbReference type="ARBA" id="ARBA00023136"/>
    </source>
</evidence>
<dbReference type="EMBL" id="QWGP01000002">
    <property type="protein sequence ID" value="RHZ98146.1"/>
    <property type="molecule type" value="Genomic_DNA"/>
</dbReference>
<comment type="subcellular location">
    <subcellularLocation>
        <location evidence="1">Cell membrane</location>
    </subcellularLocation>
</comment>
<evidence type="ECO:0000259" key="7">
    <source>
        <dbReference type="Pfam" id="PF00535"/>
    </source>
</evidence>
<dbReference type="CDD" id="cd02525">
    <property type="entry name" value="Succinoglycan_BP_ExoA"/>
    <property type="match status" value="1"/>
</dbReference>
<dbReference type="PANTHER" id="PTHR43646">
    <property type="entry name" value="GLYCOSYLTRANSFERASE"/>
    <property type="match status" value="1"/>
</dbReference>
<evidence type="ECO:0000313" key="9">
    <source>
        <dbReference type="Proteomes" id="UP000266305"/>
    </source>
</evidence>
<keyword evidence="5 6" id="KW-0472">Membrane</keyword>
<dbReference type="Gene3D" id="3.90.550.10">
    <property type="entry name" value="Spore Coat Polysaccharide Biosynthesis Protein SpsA, Chain A"/>
    <property type="match status" value="1"/>
</dbReference>
<dbReference type="Pfam" id="PF00535">
    <property type="entry name" value="Glycos_transf_2"/>
    <property type="match status" value="1"/>
</dbReference>
<evidence type="ECO:0000256" key="3">
    <source>
        <dbReference type="ARBA" id="ARBA00022676"/>
    </source>
</evidence>
<comment type="caution">
    <text evidence="8">The sequence shown here is derived from an EMBL/GenBank/DDBJ whole genome shotgun (WGS) entry which is preliminary data.</text>
</comment>
<protein>
    <submittedName>
        <fullName evidence="8">Glycosyltransferase family 2 protein</fullName>
    </submittedName>
</protein>
<dbReference type="GO" id="GO:0005886">
    <property type="term" value="C:plasma membrane"/>
    <property type="evidence" value="ECO:0007669"/>
    <property type="project" value="UniProtKB-SubCell"/>
</dbReference>
<feature type="transmembrane region" description="Helical" evidence="6">
    <location>
        <begin position="291"/>
        <end position="312"/>
    </location>
</feature>
<dbReference type="AlphaFoldDB" id="A0AAX1UQS2"/>
<gene>
    <name evidence="8" type="ORF">D1114_02720</name>
</gene>
<dbReference type="Proteomes" id="UP000266305">
    <property type="component" value="Unassembled WGS sequence"/>
</dbReference>
<dbReference type="RefSeq" id="WP_118999250.1">
    <property type="nucleotide sequence ID" value="NZ_QWGP01000002.1"/>
</dbReference>
<evidence type="ECO:0000256" key="2">
    <source>
        <dbReference type="ARBA" id="ARBA00022475"/>
    </source>
</evidence>
<dbReference type="InterPro" id="IPR001173">
    <property type="entry name" value="Glyco_trans_2-like"/>
</dbReference>
<keyword evidence="4" id="KW-0808">Transferase</keyword>
<dbReference type="SUPFAM" id="SSF53448">
    <property type="entry name" value="Nucleotide-diphospho-sugar transferases"/>
    <property type="match status" value="1"/>
</dbReference>
<evidence type="ECO:0000313" key="8">
    <source>
        <dbReference type="EMBL" id="RHZ98146.1"/>
    </source>
</evidence>
<evidence type="ECO:0000256" key="4">
    <source>
        <dbReference type="ARBA" id="ARBA00022679"/>
    </source>
</evidence>